<keyword evidence="2" id="KW-1185">Reference proteome</keyword>
<sequence>MATPQSFKTLQGVVVLSSLCRVPTIAQLKSLPSERSRYLALYKRFYRLRMFVGQNQWKLDHYCRILRRRFQREDFNERRSVVLAAADPSSESPIPTLDSDGILNRLVNTLAFVHNSTVHLPSAADEKRPLYFEDLKVPQRMEAKIIGTILEMDRSQDPRIKHDPHYKWITDITSTLASIDPEIPPKQFPKKFPSSPGMLIGMRTHEITLMGLNETVQLCL</sequence>
<protein>
    <recommendedName>
        <fullName evidence="3">Increased recombination centers protein 19</fullName>
    </recommendedName>
</protein>
<dbReference type="AlphaFoldDB" id="A5DFL7"/>
<dbReference type="EMBL" id="CH408156">
    <property type="protein sequence ID" value="EDK37970.2"/>
    <property type="molecule type" value="Genomic_DNA"/>
</dbReference>
<dbReference type="InParanoid" id="A5DFL7"/>
<dbReference type="Proteomes" id="UP000001997">
    <property type="component" value="Unassembled WGS sequence"/>
</dbReference>
<dbReference type="OMA" id="DNEMPND"/>
<dbReference type="OrthoDB" id="3991133at2759"/>
<name>A5DFL7_PICGU</name>
<dbReference type="KEGG" id="pgu:PGUG_02068"/>
<evidence type="ECO:0000313" key="2">
    <source>
        <dbReference type="Proteomes" id="UP000001997"/>
    </source>
</evidence>
<evidence type="ECO:0008006" key="3">
    <source>
        <dbReference type="Google" id="ProtNLM"/>
    </source>
</evidence>
<proteinExistence type="predicted"/>
<dbReference type="RefSeq" id="XP_001486397.2">
    <property type="nucleotide sequence ID" value="XM_001486347.1"/>
</dbReference>
<dbReference type="GeneID" id="5127773"/>
<gene>
    <name evidence="1" type="ORF">PGUG_02068</name>
</gene>
<organism evidence="1 2">
    <name type="scientific">Meyerozyma guilliermondii (strain ATCC 6260 / CBS 566 / DSM 6381 / JCM 1539 / NBRC 10279 / NRRL Y-324)</name>
    <name type="common">Yeast</name>
    <name type="synonym">Candida guilliermondii</name>
    <dbReference type="NCBI Taxonomy" id="294746"/>
    <lineage>
        <taxon>Eukaryota</taxon>
        <taxon>Fungi</taxon>
        <taxon>Dikarya</taxon>
        <taxon>Ascomycota</taxon>
        <taxon>Saccharomycotina</taxon>
        <taxon>Pichiomycetes</taxon>
        <taxon>Debaryomycetaceae</taxon>
        <taxon>Meyerozyma</taxon>
    </lineage>
</organism>
<reference evidence="1 2" key="1">
    <citation type="journal article" date="2009" name="Nature">
        <title>Evolution of pathogenicity and sexual reproduction in eight Candida genomes.</title>
        <authorList>
            <person name="Butler G."/>
            <person name="Rasmussen M.D."/>
            <person name="Lin M.F."/>
            <person name="Santos M.A."/>
            <person name="Sakthikumar S."/>
            <person name="Munro C.A."/>
            <person name="Rheinbay E."/>
            <person name="Grabherr M."/>
            <person name="Forche A."/>
            <person name="Reedy J.L."/>
            <person name="Agrafioti I."/>
            <person name="Arnaud M.B."/>
            <person name="Bates S."/>
            <person name="Brown A.J."/>
            <person name="Brunke S."/>
            <person name="Costanzo M.C."/>
            <person name="Fitzpatrick D.A."/>
            <person name="de Groot P.W."/>
            <person name="Harris D."/>
            <person name="Hoyer L.L."/>
            <person name="Hube B."/>
            <person name="Klis F.M."/>
            <person name="Kodira C."/>
            <person name="Lennard N."/>
            <person name="Logue M.E."/>
            <person name="Martin R."/>
            <person name="Neiman A.M."/>
            <person name="Nikolaou E."/>
            <person name="Quail M.A."/>
            <person name="Quinn J."/>
            <person name="Santos M.C."/>
            <person name="Schmitzberger F.F."/>
            <person name="Sherlock G."/>
            <person name="Shah P."/>
            <person name="Silverstein K.A."/>
            <person name="Skrzypek M.S."/>
            <person name="Soll D."/>
            <person name="Staggs R."/>
            <person name="Stansfield I."/>
            <person name="Stumpf M.P."/>
            <person name="Sudbery P.E."/>
            <person name="Srikantha T."/>
            <person name="Zeng Q."/>
            <person name="Berman J."/>
            <person name="Berriman M."/>
            <person name="Heitman J."/>
            <person name="Gow N.A."/>
            <person name="Lorenz M.C."/>
            <person name="Birren B.W."/>
            <person name="Kellis M."/>
            <person name="Cuomo C.A."/>
        </authorList>
    </citation>
    <scope>NUCLEOTIDE SEQUENCE [LARGE SCALE GENOMIC DNA]</scope>
    <source>
        <strain evidence="2">ATCC 6260 / CBS 566 / DSM 6381 / JCM 1539 / NBRC 10279 / NRRL Y-324</strain>
    </source>
</reference>
<dbReference type="VEuPathDB" id="FungiDB:PGUG_02068"/>
<accession>A5DFL7</accession>
<dbReference type="HOGENOM" id="CLU_109474_0_0_1"/>
<dbReference type="eggNOG" id="ENOG502RPID">
    <property type="taxonomic scope" value="Eukaryota"/>
</dbReference>
<evidence type="ECO:0000313" key="1">
    <source>
        <dbReference type="EMBL" id="EDK37970.2"/>
    </source>
</evidence>